<protein>
    <submittedName>
        <fullName evidence="1">Uncharacterized protein</fullName>
    </submittedName>
</protein>
<accession>A0A5J4V887</accession>
<sequence length="107" mass="12561">MSLIERVDILEQQLILAREETANAKRENASLADRVTVLEDIVQKMAEQFQIARQEALEQLDFNETQRDNFEGRVLAEISTMQRHLNEQQYFLKLINTNLISHFQISE</sequence>
<dbReference type="Proteomes" id="UP000324800">
    <property type="component" value="Unassembled WGS sequence"/>
</dbReference>
<proteinExistence type="predicted"/>
<gene>
    <name evidence="1" type="ORF">EZS28_025770</name>
</gene>
<evidence type="ECO:0000313" key="1">
    <source>
        <dbReference type="EMBL" id="KAA6378701.1"/>
    </source>
</evidence>
<name>A0A5J4V887_9EUKA</name>
<dbReference type="EMBL" id="SNRW01008975">
    <property type="protein sequence ID" value="KAA6378701.1"/>
    <property type="molecule type" value="Genomic_DNA"/>
</dbReference>
<organism evidence="1 2">
    <name type="scientific">Streblomastix strix</name>
    <dbReference type="NCBI Taxonomy" id="222440"/>
    <lineage>
        <taxon>Eukaryota</taxon>
        <taxon>Metamonada</taxon>
        <taxon>Preaxostyla</taxon>
        <taxon>Oxymonadida</taxon>
        <taxon>Streblomastigidae</taxon>
        <taxon>Streblomastix</taxon>
    </lineage>
</organism>
<reference evidence="1 2" key="1">
    <citation type="submission" date="2019-03" db="EMBL/GenBank/DDBJ databases">
        <title>Single cell metagenomics reveals metabolic interactions within the superorganism composed of flagellate Streblomastix strix and complex community of Bacteroidetes bacteria on its surface.</title>
        <authorList>
            <person name="Treitli S.C."/>
            <person name="Kolisko M."/>
            <person name="Husnik F."/>
            <person name="Keeling P."/>
            <person name="Hampl V."/>
        </authorList>
    </citation>
    <scope>NUCLEOTIDE SEQUENCE [LARGE SCALE GENOMIC DNA]</scope>
    <source>
        <strain evidence="1">ST1C</strain>
    </source>
</reference>
<comment type="caution">
    <text evidence="1">The sequence shown here is derived from an EMBL/GenBank/DDBJ whole genome shotgun (WGS) entry which is preliminary data.</text>
</comment>
<dbReference type="AlphaFoldDB" id="A0A5J4V887"/>
<evidence type="ECO:0000313" key="2">
    <source>
        <dbReference type="Proteomes" id="UP000324800"/>
    </source>
</evidence>